<keyword evidence="1" id="KW-1133">Transmembrane helix</keyword>
<evidence type="ECO:0000256" key="1">
    <source>
        <dbReference type="SAM" id="Phobius"/>
    </source>
</evidence>
<keyword evidence="1" id="KW-0812">Transmembrane</keyword>
<organism evidence="2 3">
    <name type="scientific">Candidatus Nitrospira nitrosa</name>
    <dbReference type="NCBI Taxonomy" id="1742972"/>
    <lineage>
        <taxon>Bacteria</taxon>
        <taxon>Pseudomonadati</taxon>
        <taxon>Nitrospirota</taxon>
        <taxon>Nitrospiria</taxon>
        <taxon>Nitrospirales</taxon>
        <taxon>Nitrospiraceae</taxon>
        <taxon>Nitrospira</taxon>
    </lineage>
</organism>
<protein>
    <recommendedName>
        <fullName evidence="4">50S ribosomal protein L7/L12</fullName>
    </recommendedName>
</protein>
<gene>
    <name evidence="2" type="ORF">COMA1_10763</name>
</gene>
<keyword evidence="1" id="KW-0472">Membrane</keyword>
<name>A0A0S4L7C8_9BACT</name>
<dbReference type="Proteomes" id="UP000199032">
    <property type="component" value="Unassembled WGS sequence"/>
</dbReference>
<dbReference type="STRING" id="1742972.COMA1_10763"/>
<evidence type="ECO:0008006" key="4">
    <source>
        <dbReference type="Google" id="ProtNLM"/>
    </source>
</evidence>
<dbReference type="AlphaFoldDB" id="A0A0S4L7C8"/>
<evidence type="ECO:0000313" key="2">
    <source>
        <dbReference type="EMBL" id="CUS32686.1"/>
    </source>
</evidence>
<keyword evidence="3" id="KW-1185">Reference proteome</keyword>
<proteinExistence type="predicted"/>
<dbReference type="RefSeq" id="WP_090743893.1">
    <property type="nucleotide sequence ID" value="NZ_CZQA01000001.1"/>
</dbReference>
<reference evidence="2 3" key="1">
    <citation type="submission" date="2015-10" db="EMBL/GenBank/DDBJ databases">
        <authorList>
            <person name="Gilbert D.G."/>
        </authorList>
    </citation>
    <scope>NUCLEOTIDE SEQUENCE [LARGE SCALE GENOMIC DNA]</scope>
    <source>
        <strain evidence="2">COMA1</strain>
    </source>
</reference>
<accession>A0A0S4L7C8</accession>
<dbReference type="OrthoDB" id="9813003at2"/>
<evidence type="ECO:0000313" key="3">
    <source>
        <dbReference type="Proteomes" id="UP000199032"/>
    </source>
</evidence>
<feature type="transmembrane region" description="Helical" evidence="1">
    <location>
        <begin position="71"/>
        <end position="90"/>
    </location>
</feature>
<sequence>MATKLDRSVRLSKAAIDTLWQGNVVGAINIVRKERGIGVAEAKELVVTYIGTQPALKKKVDQVLTTAKRRFIGWMVGVLVVAAGIAYFVIWGL</sequence>
<dbReference type="EMBL" id="CZQA01000001">
    <property type="protein sequence ID" value="CUS32686.1"/>
    <property type="molecule type" value="Genomic_DNA"/>
</dbReference>